<evidence type="ECO:0000313" key="3">
    <source>
        <dbReference type="EMBL" id="SEI57148.1"/>
    </source>
</evidence>
<dbReference type="GO" id="GO:0055085">
    <property type="term" value="P:transmembrane transport"/>
    <property type="evidence" value="ECO:0007669"/>
    <property type="project" value="InterPro"/>
</dbReference>
<dbReference type="Gene3D" id="3.30.1150.10">
    <property type="match status" value="1"/>
</dbReference>
<proteinExistence type="predicted"/>
<keyword evidence="1" id="KW-0732">Signal</keyword>
<name>A0A1H6RMV0_9FLAO</name>
<dbReference type="Proteomes" id="UP000183077">
    <property type="component" value="Unassembled WGS sequence"/>
</dbReference>
<accession>A0A1H6RMV0</accession>
<dbReference type="InterPro" id="IPR037682">
    <property type="entry name" value="TonB_C"/>
</dbReference>
<feature type="signal peptide" evidence="1">
    <location>
        <begin position="1"/>
        <end position="19"/>
    </location>
</feature>
<evidence type="ECO:0000256" key="1">
    <source>
        <dbReference type="SAM" id="SignalP"/>
    </source>
</evidence>
<organism evidence="3 4">
    <name type="scientific">Myroides marinus</name>
    <dbReference type="NCBI Taxonomy" id="703342"/>
    <lineage>
        <taxon>Bacteria</taxon>
        <taxon>Pseudomonadati</taxon>
        <taxon>Bacteroidota</taxon>
        <taxon>Flavobacteriia</taxon>
        <taxon>Flavobacteriales</taxon>
        <taxon>Flavobacteriaceae</taxon>
        <taxon>Myroides</taxon>
    </lineage>
</organism>
<evidence type="ECO:0000313" key="4">
    <source>
        <dbReference type="Proteomes" id="UP000183077"/>
    </source>
</evidence>
<feature type="domain" description="TonB C-terminal" evidence="2">
    <location>
        <begin position="201"/>
        <end position="259"/>
    </location>
</feature>
<dbReference type="GeneID" id="82258970"/>
<reference evidence="3 4" key="1">
    <citation type="submission" date="2016-10" db="EMBL/GenBank/DDBJ databases">
        <authorList>
            <person name="de Groot N.N."/>
        </authorList>
    </citation>
    <scope>NUCLEOTIDE SEQUENCE [LARGE SCALE GENOMIC DNA]</scope>
    <source>
        <strain evidence="3 4">DSM 23048</strain>
    </source>
</reference>
<dbReference type="EMBL" id="FNYS01000002">
    <property type="protein sequence ID" value="SEI57148.1"/>
    <property type="molecule type" value="Genomic_DNA"/>
</dbReference>
<sequence length="267" mass="30021">MKTVLLRSFVALLFFTLGAQSTFAQKRSKKAKKEQVTTVQKKDTVAIYAGDFKEDFLRVFFKESGKIVYSGTEFKFVLSLILTDTGVVEDVIVLGVDNTNVKERMKTIAKNLGKWTPEVKAGQDIRSQVTVPFAIKESEFIMNPAELDRLLAESKERSKESVYSNVDTKATYPDGMSVFVQQFVELFTPPIFEGDKLRFAITFIVEKDGTVTDIKLYGISSPNQAELLKEITKAFVSMKKWIPAIKDGKPVRSQFTLPLTLQNASTE</sequence>
<dbReference type="RefSeq" id="WP_074744413.1">
    <property type="nucleotide sequence ID" value="NZ_FNYS01000002.1"/>
</dbReference>
<dbReference type="Pfam" id="PF03544">
    <property type="entry name" value="TonB_C"/>
    <property type="match status" value="1"/>
</dbReference>
<gene>
    <name evidence="3" type="ORF">SAMN04488018_1029</name>
</gene>
<evidence type="ECO:0000259" key="2">
    <source>
        <dbReference type="Pfam" id="PF03544"/>
    </source>
</evidence>
<dbReference type="SUPFAM" id="SSF74653">
    <property type="entry name" value="TolA/TonB C-terminal domain"/>
    <property type="match status" value="1"/>
</dbReference>
<protein>
    <recommendedName>
        <fullName evidence="2">TonB C-terminal domain-containing protein</fullName>
    </recommendedName>
</protein>
<dbReference type="AlphaFoldDB" id="A0A1H6RMV0"/>
<feature type="chain" id="PRO_5010205515" description="TonB C-terminal domain-containing protein" evidence="1">
    <location>
        <begin position="20"/>
        <end position="267"/>
    </location>
</feature>